<dbReference type="InterPro" id="IPR017517">
    <property type="entry name" value="Maleyloyr_isom"/>
</dbReference>
<sequence>MTNTITIFTGRADRFSRIVAGVGSRWDDPSPCEGWTAADVVRHVIDTERDFLVRHGLLDTTPPATNDPAEAWRAHLSDVAQALATGGVAERPYDGYFGPTTIGDTMADFYGWDLVVHGWDIARATGQDGPITDDDARTLGAIADGWGAALHSPGVCAPALPIPDGATPVERLLARLGRDPHWTAPGS</sequence>
<feature type="domain" description="Mycothiol-dependent maleylpyruvate isomerase metal-binding" evidence="1">
    <location>
        <begin position="12"/>
        <end position="122"/>
    </location>
</feature>
<dbReference type="AlphaFoldDB" id="A0A2N9JGK7"/>
<dbReference type="EMBL" id="LT985188">
    <property type="protein sequence ID" value="SPD86669.1"/>
    <property type="molecule type" value="Genomic_DNA"/>
</dbReference>
<dbReference type="OrthoDB" id="5185819at2"/>
<dbReference type="InterPro" id="IPR024344">
    <property type="entry name" value="MDMPI_metal-binding"/>
</dbReference>
<gene>
    <name evidence="2" type="ORF">MPLG2_1633</name>
</gene>
<dbReference type="RefSeq" id="WP_105185576.1">
    <property type="nucleotide sequence ID" value="NZ_BAAAGO010000007.1"/>
</dbReference>
<protein>
    <recommendedName>
        <fullName evidence="1">Mycothiol-dependent maleylpyruvate isomerase metal-binding domain-containing protein</fullName>
    </recommendedName>
</protein>
<dbReference type="SUPFAM" id="SSF109854">
    <property type="entry name" value="DinB/YfiT-like putative metalloenzymes"/>
    <property type="match status" value="1"/>
</dbReference>
<name>A0A2N9JGK7_9ACTN</name>
<proteinExistence type="predicted"/>
<dbReference type="Proteomes" id="UP000238164">
    <property type="component" value="Chromosome 1"/>
</dbReference>
<dbReference type="InterPro" id="IPR017520">
    <property type="entry name" value="CHP03086"/>
</dbReference>
<reference evidence="2 3" key="1">
    <citation type="submission" date="2018-02" db="EMBL/GenBank/DDBJ databases">
        <authorList>
            <person name="Cohen D.B."/>
            <person name="Kent A.D."/>
        </authorList>
    </citation>
    <scope>NUCLEOTIDE SEQUENCE [LARGE SCALE GENOMIC DNA]</scope>
    <source>
        <strain evidence="2">1</strain>
    </source>
</reference>
<evidence type="ECO:0000259" key="1">
    <source>
        <dbReference type="Pfam" id="PF11716"/>
    </source>
</evidence>
<evidence type="ECO:0000313" key="2">
    <source>
        <dbReference type="EMBL" id="SPD86669.1"/>
    </source>
</evidence>
<dbReference type="KEGG" id="mgg:MPLG2_1633"/>
<dbReference type="NCBIfam" id="TIGR03083">
    <property type="entry name" value="maleylpyruvate isomerase family mycothiol-dependent enzyme"/>
    <property type="match status" value="1"/>
</dbReference>
<evidence type="ECO:0000313" key="3">
    <source>
        <dbReference type="Proteomes" id="UP000238164"/>
    </source>
</evidence>
<dbReference type="Gene3D" id="1.20.120.450">
    <property type="entry name" value="dinb family like domain"/>
    <property type="match status" value="1"/>
</dbReference>
<accession>A0A2N9JGK7</accession>
<keyword evidence="3" id="KW-1185">Reference proteome</keyword>
<dbReference type="GO" id="GO:0046872">
    <property type="term" value="F:metal ion binding"/>
    <property type="evidence" value="ECO:0007669"/>
    <property type="project" value="InterPro"/>
</dbReference>
<dbReference type="NCBIfam" id="TIGR03086">
    <property type="entry name" value="TIGR03086 family metal-binding protein"/>
    <property type="match status" value="1"/>
</dbReference>
<dbReference type="InterPro" id="IPR034660">
    <property type="entry name" value="DinB/YfiT-like"/>
</dbReference>
<organism evidence="2 3">
    <name type="scientific">Micropruina glycogenica</name>
    <dbReference type="NCBI Taxonomy" id="75385"/>
    <lineage>
        <taxon>Bacteria</taxon>
        <taxon>Bacillati</taxon>
        <taxon>Actinomycetota</taxon>
        <taxon>Actinomycetes</taxon>
        <taxon>Propionibacteriales</taxon>
        <taxon>Nocardioidaceae</taxon>
        <taxon>Micropruina</taxon>
    </lineage>
</organism>
<dbReference type="Pfam" id="PF11716">
    <property type="entry name" value="MDMPI_N"/>
    <property type="match status" value="1"/>
</dbReference>